<sequence length="111" mass="12303">MEVEAEAQPKVRHPKPEKQDADLPLAISATEPETAAPSYRPGNTIHDRRTKIPLHVQFMMASGPVNGREMAYYPWEDGNANQQKKGDQQVKEDGRPKQKSKGNEAIGVVAL</sequence>
<proteinExistence type="predicted"/>
<protein>
    <submittedName>
        <fullName evidence="2">Uncharacterized protein</fullName>
    </submittedName>
</protein>
<keyword evidence="3" id="KW-1185">Reference proteome</keyword>
<reference evidence="2 3" key="1">
    <citation type="submission" date="2023-08" db="EMBL/GenBank/DDBJ databases">
        <title>A Necator americanus chromosomal reference genome.</title>
        <authorList>
            <person name="Ilik V."/>
            <person name="Petrzelkova K.J."/>
            <person name="Pardy F."/>
            <person name="Fuh T."/>
            <person name="Niatou-Singa F.S."/>
            <person name="Gouil Q."/>
            <person name="Baker L."/>
            <person name="Ritchie M.E."/>
            <person name="Jex A.R."/>
            <person name="Gazzola D."/>
            <person name="Li H."/>
            <person name="Toshio Fujiwara R."/>
            <person name="Zhan B."/>
            <person name="Aroian R.V."/>
            <person name="Pafco B."/>
            <person name="Schwarz E.M."/>
        </authorList>
    </citation>
    <scope>NUCLEOTIDE SEQUENCE [LARGE SCALE GENOMIC DNA]</scope>
    <source>
        <strain evidence="2 3">Aroian</strain>
        <tissue evidence="2">Whole animal</tissue>
    </source>
</reference>
<gene>
    <name evidence="2" type="primary">Necator_chrV.g18280</name>
    <name evidence="2" type="ORF">RB195_013489</name>
</gene>
<feature type="region of interest" description="Disordered" evidence="1">
    <location>
        <begin position="1"/>
        <end position="48"/>
    </location>
</feature>
<feature type="compositionally biased region" description="Basic and acidic residues" evidence="1">
    <location>
        <begin position="84"/>
        <end position="96"/>
    </location>
</feature>
<accession>A0ABR1DX86</accession>
<evidence type="ECO:0000313" key="3">
    <source>
        <dbReference type="Proteomes" id="UP001303046"/>
    </source>
</evidence>
<dbReference type="EMBL" id="JAVFWL010000005">
    <property type="protein sequence ID" value="KAK6754516.1"/>
    <property type="molecule type" value="Genomic_DNA"/>
</dbReference>
<evidence type="ECO:0000256" key="1">
    <source>
        <dbReference type="SAM" id="MobiDB-lite"/>
    </source>
</evidence>
<name>A0ABR1DX86_NECAM</name>
<feature type="region of interest" description="Disordered" evidence="1">
    <location>
        <begin position="72"/>
        <end position="111"/>
    </location>
</feature>
<dbReference type="Proteomes" id="UP001303046">
    <property type="component" value="Unassembled WGS sequence"/>
</dbReference>
<comment type="caution">
    <text evidence="2">The sequence shown here is derived from an EMBL/GenBank/DDBJ whole genome shotgun (WGS) entry which is preliminary data.</text>
</comment>
<evidence type="ECO:0000313" key="2">
    <source>
        <dbReference type="EMBL" id="KAK6754516.1"/>
    </source>
</evidence>
<organism evidence="2 3">
    <name type="scientific">Necator americanus</name>
    <name type="common">Human hookworm</name>
    <dbReference type="NCBI Taxonomy" id="51031"/>
    <lineage>
        <taxon>Eukaryota</taxon>
        <taxon>Metazoa</taxon>
        <taxon>Ecdysozoa</taxon>
        <taxon>Nematoda</taxon>
        <taxon>Chromadorea</taxon>
        <taxon>Rhabditida</taxon>
        <taxon>Rhabditina</taxon>
        <taxon>Rhabditomorpha</taxon>
        <taxon>Strongyloidea</taxon>
        <taxon>Ancylostomatidae</taxon>
        <taxon>Bunostominae</taxon>
        <taxon>Necator</taxon>
    </lineage>
</organism>